<proteinExistence type="predicted"/>
<name>A0A0L8MY52_STRVG</name>
<dbReference type="EMBL" id="LGUV01000108">
    <property type="protein sequence ID" value="KOG55268.1"/>
    <property type="molecule type" value="Genomic_DNA"/>
</dbReference>
<evidence type="ECO:0000259" key="1">
    <source>
        <dbReference type="Pfam" id="PF13460"/>
    </source>
</evidence>
<dbReference type="Pfam" id="PF13460">
    <property type="entry name" value="NAD_binding_10"/>
    <property type="match status" value="1"/>
</dbReference>
<dbReference type="AlphaFoldDB" id="A0A0L8MY52"/>
<feature type="domain" description="NAD(P)-binding" evidence="1">
    <location>
        <begin position="8"/>
        <end position="203"/>
    </location>
</feature>
<dbReference type="Gene3D" id="3.40.50.720">
    <property type="entry name" value="NAD(P)-binding Rossmann-like Domain"/>
    <property type="match status" value="1"/>
</dbReference>
<dbReference type="InterPro" id="IPR051606">
    <property type="entry name" value="Polyketide_Oxido-like"/>
</dbReference>
<dbReference type="InterPro" id="IPR016040">
    <property type="entry name" value="NAD(P)-bd_dom"/>
</dbReference>
<dbReference type="RefSeq" id="WP_053170133.1">
    <property type="nucleotide sequence ID" value="NZ_LGUV01000108.1"/>
</dbReference>
<dbReference type="SUPFAM" id="SSF51735">
    <property type="entry name" value="NAD(P)-binding Rossmann-fold domains"/>
    <property type="match status" value="1"/>
</dbReference>
<dbReference type="InterPro" id="IPR036291">
    <property type="entry name" value="NAD(P)-bd_dom_sf"/>
</dbReference>
<reference evidence="3" key="1">
    <citation type="submission" date="2015-07" db="EMBL/GenBank/DDBJ databases">
        <authorList>
            <consortium name="Consortium for Microbial Forensics and Genomics (microFORGE)"/>
            <person name="Knight B.M."/>
            <person name="Roberts D.P."/>
            <person name="Lin D."/>
            <person name="Hari K."/>
            <person name="Fletcher J."/>
            <person name="Melcher U."/>
            <person name="Blagden T."/>
            <person name="Winegar R.A."/>
        </authorList>
    </citation>
    <scope>NUCLEOTIDE SEQUENCE [LARGE SCALE GENOMIC DNA]</scope>
    <source>
        <strain evidence="3">NRRL B-1447</strain>
    </source>
</reference>
<dbReference type="CDD" id="cd05244">
    <property type="entry name" value="BVR-B_like_SDR_a"/>
    <property type="match status" value="1"/>
</dbReference>
<evidence type="ECO:0000313" key="3">
    <source>
        <dbReference type="Proteomes" id="UP000037084"/>
    </source>
</evidence>
<organism evidence="2 3">
    <name type="scientific">Streptomyces virginiae</name>
    <name type="common">Streptomyces cinnamonensis</name>
    <dbReference type="NCBI Taxonomy" id="1961"/>
    <lineage>
        <taxon>Bacteria</taxon>
        <taxon>Bacillati</taxon>
        <taxon>Actinomycetota</taxon>
        <taxon>Actinomycetes</taxon>
        <taxon>Kitasatosporales</taxon>
        <taxon>Streptomycetaceae</taxon>
        <taxon>Streptomyces</taxon>
    </lineage>
</organism>
<accession>A0A0L8MY52</accession>
<dbReference type="GO" id="GO:0016646">
    <property type="term" value="F:oxidoreductase activity, acting on the CH-NH group of donors, NAD or NADP as acceptor"/>
    <property type="evidence" value="ECO:0007669"/>
    <property type="project" value="TreeGrafter"/>
</dbReference>
<dbReference type="OrthoDB" id="3191258at2"/>
<dbReference type="PANTHER" id="PTHR43355">
    <property type="entry name" value="FLAVIN REDUCTASE (NADPH)"/>
    <property type="match status" value="1"/>
</dbReference>
<dbReference type="Proteomes" id="UP000037084">
    <property type="component" value="Unassembled WGS sequence"/>
</dbReference>
<protein>
    <submittedName>
        <fullName evidence="2">3-beta hydroxysteroid dehydrogenase</fullName>
    </submittedName>
</protein>
<comment type="caution">
    <text evidence="2">The sequence shown here is derived from an EMBL/GenBank/DDBJ whole genome shotgun (WGS) entry which is preliminary data.</text>
</comment>
<sequence length="219" mass="22391">MTKIALFGATGTIGTRVLHEALRRGHEVTAVVRDPAKFPAPAGGATTVVRGDVLDPASVAGAVAGHEVVVSAFGPGSGDPAALVTAARSLIGGVRSLGPDAPAPRVVVVGGAGSLRTPGGPLVWDEAGVPAPVLALMHAHGDALDFLRTVPVEEVRWTCLSPAAQIAPGERTGTYRLGLDGLVVDEEGRSRISTEDFAVALVDEIERDAHAGRRFTVAH</sequence>
<gene>
    <name evidence="2" type="ORF">ADK75_11740</name>
</gene>
<dbReference type="PATRIC" id="fig|1961.12.peg.2716"/>
<evidence type="ECO:0000313" key="2">
    <source>
        <dbReference type="EMBL" id="KOG55268.1"/>
    </source>
</evidence>
<dbReference type="PANTHER" id="PTHR43355:SF2">
    <property type="entry name" value="FLAVIN REDUCTASE (NADPH)"/>
    <property type="match status" value="1"/>
</dbReference>